<feature type="transmembrane region" description="Helical" evidence="1">
    <location>
        <begin position="105"/>
        <end position="126"/>
    </location>
</feature>
<evidence type="ECO:0000313" key="3">
    <source>
        <dbReference type="Proteomes" id="UP000516018"/>
    </source>
</evidence>
<keyword evidence="3" id="KW-1185">Reference proteome</keyword>
<dbReference type="RefSeq" id="WP_187713236.1">
    <property type="nucleotide sequence ID" value="NZ_CP060820.1"/>
</dbReference>
<accession>A0A7H0G0I4</accession>
<sequence length="134" mass="14276">MNASPARALRGFKRPGLWLGLWGLAIATVVAASLMPPPAMAVPRNFDKVEHLLGYAALSAFAVQLFAQRSMQLRAAAGLVLLGIALEFAQALLTTTRMADPADALANALGVALGFALSYTGAARWLERFDRRLP</sequence>
<dbReference type="PANTHER" id="PTHR28008:SF1">
    <property type="entry name" value="DOMAIN PROTEIN, PUTATIVE (AFU_ORTHOLOGUE AFUA_3G10980)-RELATED"/>
    <property type="match status" value="1"/>
</dbReference>
<feature type="transmembrane region" description="Helical" evidence="1">
    <location>
        <begin position="75"/>
        <end position="93"/>
    </location>
</feature>
<dbReference type="AlphaFoldDB" id="A0A7H0G0I4"/>
<dbReference type="EMBL" id="CP060820">
    <property type="protein sequence ID" value="QNP41800.1"/>
    <property type="molecule type" value="Genomic_DNA"/>
</dbReference>
<dbReference type="PANTHER" id="PTHR28008">
    <property type="entry name" value="DOMAIN PROTEIN, PUTATIVE (AFU_ORTHOLOGUE AFUA_3G10980)-RELATED"/>
    <property type="match status" value="1"/>
</dbReference>
<proteinExistence type="predicted"/>
<name>A0A7H0G0I4_9GAMM</name>
<evidence type="ECO:0000256" key="1">
    <source>
        <dbReference type="SAM" id="Phobius"/>
    </source>
</evidence>
<gene>
    <name evidence="2" type="ORF">H8B22_06230</name>
</gene>
<reference evidence="2 3" key="1">
    <citation type="submission" date="2020-08" db="EMBL/GenBank/DDBJ databases">
        <title>Lysobacter sp. II4 sp. nov., isolated from soil.</title>
        <authorList>
            <person name="Woo C.Y."/>
            <person name="Kim J."/>
        </authorList>
    </citation>
    <scope>NUCLEOTIDE SEQUENCE [LARGE SCALE GENOMIC DNA]</scope>
    <source>
        <strain evidence="2 3">II4</strain>
    </source>
</reference>
<evidence type="ECO:0000313" key="2">
    <source>
        <dbReference type="EMBL" id="QNP41800.1"/>
    </source>
</evidence>
<organism evidence="2 3">
    <name type="scientific">Agrilutibacter terrestris</name>
    <dbReference type="NCBI Taxonomy" id="2865112"/>
    <lineage>
        <taxon>Bacteria</taxon>
        <taxon>Pseudomonadati</taxon>
        <taxon>Pseudomonadota</taxon>
        <taxon>Gammaproteobacteria</taxon>
        <taxon>Lysobacterales</taxon>
        <taxon>Lysobacteraceae</taxon>
        <taxon>Agrilutibacter</taxon>
    </lineage>
</organism>
<dbReference type="KEGG" id="lsx:H8B22_06230"/>
<keyword evidence="1" id="KW-1133">Transmembrane helix</keyword>
<keyword evidence="1" id="KW-0812">Transmembrane</keyword>
<dbReference type="Proteomes" id="UP000516018">
    <property type="component" value="Chromosome"/>
</dbReference>
<keyword evidence="1" id="KW-0472">Membrane</keyword>
<feature type="transmembrane region" description="Helical" evidence="1">
    <location>
        <begin position="51"/>
        <end position="68"/>
    </location>
</feature>
<protein>
    <submittedName>
        <fullName evidence="2">VanZ family protein</fullName>
    </submittedName>
</protein>